<sequence length="192" mass="22521">MPFLGVLVKRHNNGFDTTVYMKKTTIKLMLKWDSLIPTSYKKSSVTALVNRAIRICSKFDLLHDEFQQIRIMANFNGYSSNFVEEIINKKLNKSYKSKEIENQIQQKSDEYKNYKYIQLSYIDVPSYAYAKRLKSIIKQNDPTAHLRVIYQTTNQTQRYFSTKDNLNTSQKSGVIYQTSCFKCNNIYIGKTI</sequence>
<organism evidence="2 3">
    <name type="scientific">Rotaria sordida</name>
    <dbReference type="NCBI Taxonomy" id="392033"/>
    <lineage>
        <taxon>Eukaryota</taxon>
        <taxon>Metazoa</taxon>
        <taxon>Spiralia</taxon>
        <taxon>Gnathifera</taxon>
        <taxon>Rotifera</taxon>
        <taxon>Eurotatoria</taxon>
        <taxon>Bdelloidea</taxon>
        <taxon>Philodinida</taxon>
        <taxon>Philodinidae</taxon>
        <taxon>Rotaria</taxon>
    </lineage>
</organism>
<accession>A0A815RQ50</accession>
<dbReference type="InterPro" id="IPR058912">
    <property type="entry name" value="HTH_animal"/>
</dbReference>
<proteinExistence type="predicted"/>
<evidence type="ECO:0000313" key="2">
    <source>
        <dbReference type="EMBL" id="CAF1480050.1"/>
    </source>
</evidence>
<comment type="caution">
    <text evidence="2">The sequence shown here is derived from an EMBL/GenBank/DDBJ whole genome shotgun (WGS) entry which is preliminary data.</text>
</comment>
<dbReference type="PANTHER" id="PTHR21301:SF10">
    <property type="entry name" value="REVERSE TRANSCRIPTASE DOMAIN-CONTAINING PROTEIN"/>
    <property type="match status" value="1"/>
</dbReference>
<protein>
    <recommendedName>
        <fullName evidence="1">Helix-turn-helix domain-containing protein</fullName>
    </recommendedName>
</protein>
<reference evidence="2" key="1">
    <citation type="submission" date="2021-02" db="EMBL/GenBank/DDBJ databases">
        <authorList>
            <person name="Nowell W R."/>
        </authorList>
    </citation>
    <scope>NUCLEOTIDE SEQUENCE</scope>
</reference>
<dbReference type="AlphaFoldDB" id="A0A815RQ50"/>
<evidence type="ECO:0000313" key="3">
    <source>
        <dbReference type="Proteomes" id="UP000663889"/>
    </source>
</evidence>
<dbReference type="EMBL" id="CAJNOU010005499">
    <property type="protein sequence ID" value="CAF1480050.1"/>
    <property type="molecule type" value="Genomic_DNA"/>
</dbReference>
<gene>
    <name evidence="2" type="ORF">SEV965_LOCUS35053</name>
</gene>
<dbReference type="PANTHER" id="PTHR21301">
    <property type="entry name" value="REVERSE TRANSCRIPTASE"/>
    <property type="match status" value="1"/>
</dbReference>
<name>A0A815RQ50_9BILA</name>
<dbReference type="Proteomes" id="UP000663889">
    <property type="component" value="Unassembled WGS sequence"/>
</dbReference>
<evidence type="ECO:0000259" key="1">
    <source>
        <dbReference type="Pfam" id="PF26215"/>
    </source>
</evidence>
<feature type="domain" description="Helix-turn-helix" evidence="1">
    <location>
        <begin position="29"/>
        <end position="88"/>
    </location>
</feature>
<dbReference type="Pfam" id="PF26215">
    <property type="entry name" value="HTH_animal"/>
    <property type="match status" value="1"/>
</dbReference>